<dbReference type="WBParaSite" id="L893_g30720.t1">
    <property type="protein sequence ID" value="L893_g30720.t1"/>
    <property type="gene ID" value="L893_g30720"/>
</dbReference>
<proteinExistence type="predicted"/>
<dbReference type="Proteomes" id="UP000095287">
    <property type="component" value="Unplaced"/>
</dbReference>
<protein>
    <submittedName>
        <fullName evidence="3">DUF3487 family protein</fullName>
    </submittedName>
</protein>
<reference evidence="3" key="1">
    <citation type="submission" date="2016-11" db="UniProtKB">
        <authorList>
            <consortium name="WormBaseParasite"/>
        </authorList>
    </citation>
    <scope>IDENTIFICATION</scope>
</reference>
<evidence type="ECO:0000313" key="2">
    <source>
        <dbReference type="Proteomes" id="UP000095287"/>
    </source>
</evidence>
<sequence>MPPKLENVARTGCALKHCMTCDANLGWILEHCKINQYALAISMGLLAMLLKGKQGLTIAIVFNPPYQFRIAIEKKALPKARSFGFAAGVAAGWGTAAGPTATARPCTTARPRGSATVLDGQTERSR</sequence>
<organism evidence="2 3">
    <name type="scientific">Steinernema glaseri</name>
    <dbReference type="NCBI Taxonomy" id="37863"/>
    <lineage>
        <taxon>Eukaryota</taxon>
        <taxon>Metazoa</taxon>
        <taxon>Ecdysozoa</taxon>
        <taxon>Nematoda</taxon>
        <taxon>Chromadorea</taxon>
        <taxon>Rhabditida</taxon>
        <taxon>Tylenchina</taxon>
        <taxon>Panagrolaimomorpha</taxon>
        <taxon>Strongyloidoidea</taxon>
        <taxon>Steinernematidae</taxon>
        <taxon>Steinernema</taxon>
    </lineage>
</organism>
<feature type="compositionally biased region" description="Low complexity" evidence="1">
    <location>
        <begin position="96"/>
        <end position="113"/>
    </location>
</feature>
<evidence type="ECO:0000313" key="3">
    <source>
        <dbReference type="WBParaSite" id="L893_g30720.t1"/>
    </source>
</evidence>
<keyword evidence="2" id="KW-1185">Reference proteome</keyword>
<accession>A0A1I7ZWY1</accession>
<feature type="region of interest" description="Disordered" evidence="1">
    <location>
        <begin position="96"/>
        <end position="126"/>
    </location>
</feature>
<dbReference type="AlphaFoldDB" id="A0A1I7ZWY1"/>
<name>A0A1I7ZWY1_9BILA</name>
<evidence type="ECO:0000256" key="1">
    <source>
        <dbReference type="SAM" id="MobiDB-lite"/>
    </source>
</evidence>